<gene>
    <name evidence="5" type="primary">gntR_5</name>
    <name evidence="5" type="ORF">IMCC3135_09345</name>
</gene>
<dbReference type="Proteomes" id="UP000250079">
    <property type="component" value="Chromosome"/>
</dbReference>
<protein>
    <submittedName>
        <fullName evidence="5">HTH-type transcriptional regulator GntR</fullName>
    </submittedName>
</protein>
<dbReference type="PANTHER" id="PTHR30146:SF33">
    <property type="entry name" value="TRANSCRIPTIONAL REGULATOR"/>
    <property type="match status" value="1"/>
</dbReference>
<evidence type="ECO:0000256" key="1">
    <source>
        <dbReference type="ARBA" id="ARBA00023015"/>
    </source>
</evidence>
<dbReference type="SMART" id="SM00354">
    <property type="entry name" value="HTH_LACI"/>
    <property type="match status" value="1"/>
</dbReference>
<name>A0A2Z2NKX4_9GAMM</name>
<dbReference type="PROSITE" id="PS00356">
    <property type="entry name" value="HTH_LACI_1"/>
    <property type="match status" value="1"/>
</dbReference>
<dbReference type="InterPro" id="IPR028082">
    <property type="entry name" value="Peripla_BP_I"/>
</dbReference>
<dbReference type="OrthoDB" id="9798934at2"/>
<keyword evidence="3" id="KW-0804">Transcription</keyword>
<dbReference type="InterPro" id="IPR046335">
    <property type="entry name" value="LacI/GalR-like_sensor"/>
</dbReference>
<dbReference type="EMBL" id="CP018632">
    <property type="protein sequence ID" value="ASJ71966.1"/>
    <property type="molecule type" value="Genomic_DNA"/>
</dbReference>
<dbReference type="KEGG" id="gai:IMCC3135_09345"/>
<keyword evidence="2" id="KW-0238">DNA-binding</keyword>
<keyword evidence="6" id="KW-1185">Reference proteome</keyword>
<evidence type="ECO:0000313" key="6">
    <source>
        <dbReference type="Proteomes" id="UP000250079"/>
    </source>
</evidence>
<dbReference type="PANTHER" id="PTHR30146">
    <property type="entry name" value="LACI-RELATED TRANSCRIPTIONAL REPRESSOR"/>
    <property type="match status" value="1"/>
</dbReference>
<dbReference type="CDD" id="cd01392">
    <property type="entry name" value="HTH_LacI"/>
    <property type="match status" value="1"/>
</dbReference>
<evidence type="ECO:0000256" key="2">
    <source>
        <dbReference type="ARBA" id="ARBA00023125"/>
    </source>
</evidence>
<dbReference type="AlphaFoldDB" id="A0A2Z2NKX4"/>
<keyword evidence="1" id="KW-0805">Transcription regulation</keyword>
<proteinExistence type="predicted"/>
<evidence type="ECO:0000313" key="5">
    <source>
        <dbReference type="EMBL" id="ASJ71966.1"/>
    </source>
</evidence>
<reference evidence="5 6" key="1">
    <citation type="submission" date="2016-12" db="EMBL/GenBank/DDBJ databases">
        <authorList>
            <person name="Song W.-J."/>
            <person name="Kurnit D.M."/>
        </authorList>
    </citation>
    <scope>NUCLEOTIDE SEQUENCE [LARGE SCALE GENOMIC DNA]</scope>
    <source>
        <strain evidence="5 6">IMCC3135</strain>
    </source>
</reference>
<dbReference type="GO" id="GO:0003700">
    <property type="term" value="F:DNA-binding transcription factor activity"/>
    <property type="evidence" value="ECO:0007669"/>
    <property type="project" value="TreeGrafter"/>
</dbReference>
<dbReference type="GO" id="GO:0000976">
    <property type="term" value="F:transcription cis-regulatory region binding"/>
    <property type="evidence" value="ECO:0007669"/>
    <property type="project" value="TreeGrafter"/>
</dbReference>
<dbReference type="Gene3D" id="3.40.50.2300">
    <property type="match status" value="2"/>
</dbReference>
<evidence type="ECO:0000256" key="3">
    <source>
        <dbReference type="ARBA" id="ARBA00023163"/>
    </source>
</evidence>
<dbReference type="SUPFAM" id="SSF47413">
    <property type="entry name" value="lambda repressor-like DNA-binding domains"/>
    <property type="match status" value="1"/>
</dbReference>
<organism evidence="5 6">
    <name type="scientific">Granulosicoccus antarcticus IMCC3135</name>
    <dbReference type="NCBI Taxonomy" id="1192854"/>
    <lineage>
        <taxon>Bacteria</taxon>
        <taxon>Pseudomonadati</taxon>
        <taxon>Pseudomonadota</taxon>
        <taxon>Gammaproteobacteria</taxon>
        <taxon>Chromatiales</taxon>
        <taxon>Granulosicoccaceae</taxon>
        <taxon>Granulosicoccus</taxon>
    </lineage>
</organism>
<evidence type="ECO:0000259" key="4">
    <source>
        <dbReference type="PROSITE" id="PS50932"/>
    </source>
</evidence>
<dbReference type="Pfam" id="PF13377">
    <property type="entry name" value="Peripla_BP_3"/>
    <property type="match status" value="1"/>
</dbReference>
<accession>A0A2Z2NKX4</accession>
<dbReference type="PROSITE" id="PS50932">
    <property type="entry name" value="HTH_LACI_2"/>
    <property type="match status" value="1"/>
</dbReference>
<dbReference type="InterPro" id="IPR000843">
    <property type="entry name" value="HTH_LacI"/>
</dbReference>
<feature type="domain" description="HTH lacI-type" evidence="4">
    <location>
        <begin position="10"/>
        <end position="64"/>
    </location>
</feature>
<dbReference type="SUPFAM" id="SSF53822">
    <property type="entry name" value="Periplasmic binding protein-like I"/>
    <property type="match status" value="1"/>
</dbReference>
<dbReference type="Pfam" id="PF00356">
    <property type="entry name" value="LacI"/>
    <property type="match status" value="1"/>
</dbReference>
<dbReference type="RefSeq" id="WP_088917336.1">
    <property type="nucleotide sequence ID" value="NZ_CP018632.1"/>
</dbReference>
<dbReference type="Gene3D" id="1.10.260.40">
    <property type="entry name" value="lambda repressor-like DNA-binding domains"/>
    <property type="match status" value="1"/>
</dbReference>
<sequence>MRWTSRDRSVTLADVADRAGVSSMTVSKVLRDTGSISPQTRERVLAAVGELGYVKNTLAGQLSSRKSTTIGVVIPSVSDVIFAQMLSGINTVIRPQGLSMLIAESLFSPSLERDTLSSLLSMQPAGLIISGGTEKLDDTLSLLEMRRCPLVSVWDADASFGDRTIGVSHYAAGKMMAEHLLQRGYRQPAYIGSQLHLDVCARHRFDGFRRHLEQHGHSLKSVISEDLPRQSSSGNTLTEQLIQQHPEVTSIFYLNDAMAIGGLRWLSDKGYQCPSQIAVAGFNGTSLEQTIQTRLTTLDVPRSEIGREAAQSIVDLLQGLDAAPDLTIDLTLVQGTTT</sequence>
<dbReference type="InterPro" id="IPR010982">
    <property type="entry name" value="Lambda_DNA-bd_dom_sf"/>
</dbReference>
<dbReference type="CDD" id="cd01575">
    <property type="entry name" value="PBP1_GntR"/>
    <property type="match status" value="1"/>
</dbReference>